<reference evidence="1 2" key="1">
    <citation type="submission" date="2020-03" db="EMBL/GenBank/DDBJ databases">
        <authorList>
            <person name="Zhang L."/>
            <person name="Han X."/>
            <person name="Chen Y."/>
            <person name="Yu Y."/>
        </authorList>
    </citation>
    <scope>NUCLEOTIDE SEQUENCE [LARGE SCALE GENOMIC DNA]</scope>
    <source>
        <strain evidence="1 2">A1254</strain>
        <plasmid evidence="2">pa1254_4</plasmid>
    </source>
</reference>
<dbReference type="RefSeq" id="WP_167564519.1">
    <property type="nucleotide sequence ID" value="NZ_CP049810.1"/>
</dbReference>
<organism evidence="1 2">
    <name type="scientific">Acinetobacter pittii</name>
    <name type="common">Acinetobacter genomosp. 3</name>
    <dbReference type="NCBI Taxonomy" id="48296"/>
    <lineage>
        <taxon>Bacteria</taxon>
        <taxon>Pseudomonadati</taxon>
        <taxon>Pseudomonadota</taxon>
        <taxon>Gammaproteobacteria</taxon>
        <taxon>Moraxellales</taxon>
        <taxon>Moraxellaceae</taxon>
        <taxon>Acinetobacter</taxon>
        <taxon>Acinetobacter calcoaceticus/baumannii complex</taxon>
    </lineage>
</organism>
<proteinExistence type="predicted"/>
<name>A0A6H0G091_ACIPI</name>
<accession>A0A6H0G091</accession>
<protein>
    <submittedName>
        <fullName evidence="1">Uncharacterized protein</fullName>
    </submittedName>
</protein>
<evidence type="ECO:0000313" key="1">
    <source>
        <dbReference type="EMBL" id="QIT20045.1"/>
    </source>
</evidence>
<dbReference type="EMBL" id="CP049810">
    <property type="protein sequence ID" value="QIT20045.1"/>
    <property type="molecule type" value="Genomic_DNA"/>
</dbReference>
<geneLocation type="plasmid" evidence="2">
    <name>pa1254_4</name>
</geneLocation>
<sequence length="170" mass="19420">MVIPRRKVSVHPNYFRGRQEGTPEYTSLLNVAKDFAQYWRDGYHPDFGRDKPLERPDDVKEAGLCKVHTLIFELSPENKEFWDAKSLASLGPYYRSHTHECDSFLLYAVSSQGTALILALYDQDGHNLLKKPHYPVLIALGEHAKVFFESIGESPAPEEDLLNFLKTPTI</sequence>
<dbReference type="Proteomes" id="UP000501692">
    <property type="component" value="Plasmid pA1254_4"/>
</dbReference>
<dbReference type="AlphaFoldDB" id="A0A6H0G091"/>
<gene>
    <name evidence="1" type="ORF">G8E09_19780</name>
</gene>
<evidence type="ECO:0000313" key="2">
    <source>
        <dbReference type="Proteomes" id="UP000501692"/>
    </source>
</evidence>
<keyword evidence="1" id="KW-0614">Plasmid</keyword>